<name>A0A4C1ST03_EUMVA</name>
<proteinExistence type="predicted"/>
<sequence>MNIHKTKVELKVHVVSTLTIIENSRIQVADEFVYLGQPDYRLEALDVATGRLVFGISLRDKIRNECILTEICVNDIAHKNRGCEVAISFVKPIIAGEERFLSDDRGMDVASLRATASL</sequence>
<dbReference type="Proteomes" id="UP000299102">
    <property type="component" value="Unassembled WGS sequence"/>
</dbReference>
<dbReference type="EMBL" id="BGZK01003884">
    <property type="protein sequence ID" value="GBP05299.1"/>
    <property type="molecule type" value="Genomic_DNA"/>
</dbReference>
<evidence type="ECO:0000313" key="2">
    <source>
        <dbReference type="Proteomes" id="UP000299102"/>
    </source>
</evidence>
<dbReference type="AlphaFoldDB" id="A0A4C1ST03"/>
<accession>A0A4C1ST03</accession>
<protein>
    <submittedName>
        <fullName evidence="1">Uncharacterized protein</fullName>
    </submittedName>
</protein>
<comment type="caution">
    <text evidence="1">The sequence shown here is derived from an EMBL/GenBank/DDBJ whole genome shotgun (WGS) entry which is preliminary data.</text>
</comment>
<evidence type="ECO:0000313" key="1">
    <source>
        <dbReference type="EMBL" id="GBP05299.1"/>
    </source>
</evidence>
<reference evidence="1 2" key="1">
    <citation type="journal article" date="2019" name="Commun. Biol.">
        <title>The bagworm genome reveals a unique fibroin gene that provides high tensile strength.</title>
        <authorList>
            <person name="Kono N."/>
            <person name="Nakamura H."/>
            <person name="Ohtoshi R."/>
            <person name="Tomita M."/>
            <person name="Numata K."/>
            <person name="Arakawa K."/>
        </authorList>
    </citation>
    <scope>NUCLEOTIDE SEQUENCE [LARGE SCALE GENOMIC DNA]</scope>
</reference>
<gene>
    <name evidence="1" type="ORF">EVAR_67620_1</name>
</gene>
<organism evidence="1 2">
    <name type="scientific">Eumeta variegata</name>
    <name type="common">Bagworm moth</name>
    <name type="synonym">Eumeta japonica</name>
    <dbReference type="NCBI Taxonomy" id="151549"/>
    <lineage>
        <taxon>Eukaryota</taxon>
        <taxon>Metazoa</taxon>
        <taxon>Ecdysozoa</taxon>
        <taxon>Arthropoda</taxon>
        <taxon>Hexapoda</taxon>
        <taxon>Insecta</taxon>
        <taxon>Pterygota</taxon>
        <taxon>Neoptera</taxon>
        <taxon>Endopterygota</taxon>
        <taxon>Lepidoptera</taxon>
        <taxon>Glossata</taxon>
        <taxon>Ditrysia</taxon>
        <taxon>Tineoidea</taxon>
        <taxon>Psychidae</taxon>
        <taxon>Oiketicinae</taxon>
        <taxon>Eumeta</taxon>
    </lineage>
</organism>
<keyword evidence="2" id="KW-1185">Reference proteome</keyword>